<keyword evidence="2" id="KW-0805">Transcription regulation</keyword>
<keyword evidence="5" id="KW-0804">Transcription</keyword>
<name>A0ABN3DFG0_9ACTN</name>
<evidence type="ECO:0000256" key="3">
    <source>
        <dbReference type="ARBA" id="ARBA00023082"/>
    </source>
</evidence>
<dbReference type="PANTHER" id="PTHR43133">
    <property type="entry name" value="RNA POLYMERASE ECF-TYPE SIGMA FACTO"/>
    <property type="match status" value="1"/>
</dbReference>
<reference evidence="7 8" key="1">
    <citation type="journal article" date="2019" name="Int. J. Syst. Evol. Microbiol.">
        <title>The Global Catalogue of Microorganisms (GCM) 10K type strain sequencing project: providing services to taxonomists for standard genome sequencing and annotation.</title>
        <authorList>
            <consortium name="The Broad Institute Genomics Platform"/>
            <consortium name="The Broad Institute Genome Sequencing Center for Infectious Disease"/>
            <person name="Wu L."/>
            <person name="Ma J."/>
        </authorList>
    </citation>
    <scope>NUCLEOTIDE SEQUENCE [LARGE SCALE GENOMIC DNA]</scope>
    <source>
        <strain evidence="7 8">JCM 7356</strain>
    </source>
</reference>
<keyword evidence="4" id="KW-0238">DNA-binding</keyword>
<dbReference type="NCBIfam" id="TIGR02937">
    <property type="entry name" value="sigma70-ECF"/>
    <property type="match status" value="1"/>
</dbReference>
<evidence type="ECO:0000256" key="2">
    <source>
        <dbReference type="ARBA" id="ARBA00023015"/>
    </source>
</evidence>
<keyword evidence="3" id="KW-0731">Sigma factor</keyword>
<comment type="similarity">
    <text evidence="1">Belongs to the sigma-70 factor family. ECF subfamily.</text>
</comment>
<dbReference type="CDD" id="cd06171">
    <property type="entry name" value="Sigma70_r4"/>
    <property type="match status" value="1"/>
</dbReference>
<keyword evidence="8" id="KW-1185">Reference proteome</keyword>
<sequence>MNENDWAVRPSRPRLTFEAFCETHERAWTGFARARLRDGADAARAVATMKDHLWSHWDLALRQAVPACYAWMLIKEHVADALADAVLKEARLPPESTVPDWARVVRHFADQARISLESLEEREDLYEAIRRLPERQHDVVVLRYLLGLQDARIADYLGITEANVRSTASQAVKRLARVLGREAGWGEVR</sequence>
<dbReference type="EMBL" id="BAAATR010000002">
    <property type="protein sequence ID" value="GAA2229163.1"/>
    <property type="molecule type" value="Genomic_DNA"/>
</dbReference>
<evidence type="ECO:0000313" key="7">
    <source>
        <dbReference type="EMBL" id="GAA2229163.1"/>
    </source>
</evidence>
<evidence type="ECO:0000256" key="1">
    <source>
        <dbReference type="ARBA" id="ARBA00010641"/>
    </source>
</evidence>
<accession>A0ABN3DFG0</accession>
<dbReference type="Gene3D" id="1.10.10.10">
    <property type="entry name" value="Winged helix-like DNA-binding domain superfamily/Winged helix DNA-binding domain"/>
    <property type="match status" value="1"/>
</dbReference>
<evidence type="ECO:0000259" key="6">
    <source>
        <dbReference type="Pfam" id="PF08281"/>
    </source>
</evidence>
<evidence type="ECO:0000313" key="8">
    <source>
        <dbReference type="Proteomes" id="UP001500305"/>
    </source>
</evidence>
<comment type="caution">
    <text evidence="7">The sequence shown here is derived from an EMBL/GenBank/DDBJ whole genome shotgun (WGS) entry which is preliminary data.</text>
</comment>
<dbReference type="InterPro" id="IPR039425">
    <property type="entry name" value="RNA_pol_sigma-70-like"/>
</dbReference>
<dbReference type="PANTHER" id="PTHR43133:SF8">
    <property type="entry name" value="RNA POLYMERASE SIGMA FACTOR HI_1459-RELATED"/>
    <property type="match status" value="1"/>
</dbReference>
<dbReference type="RefSeq" id="WP_344634619.1">
    <property type="nucleotide sequence ID" value="NZ_BAAATR010000002.1"/>
</dbReference>
<evidence type="ECO:0000256" key="5">
    <source>
        <dbReference type="ARBA" id="ARBA00023163"/>
    </source>
</evidence>
<dbReference type="Pfam" id="PF08281">
    <property type="entry name" value="Sigma70_r4_2"/>
    <property type="match status" value="1"/>
</dbReference>
<gene>
    <name evidence="7" type="ORF">GCM10010430_06290</name>
</gene>
<dbReference type="InterPro" id="IPR036388">
    <property type="entry name" value="WH-like_DNA-bd_sf"/>
</dbReference>
<dbReference type="InterPro" id="IPR013324">
    <property type="entry name" value="RNA_pol_sigma_r3/r4-like"/>
</dbReference>
<dbReference type="Proteomes" id="UP001500305">
    <property type="component" value="Unassembled WGS sequence"/>
</dbReference>
<protein>
    <recommendedName>
        <fullName evidence="6">RNA polymerase sigma factor 70 region 4 type 2 domain-containing protein</fullName>
    </recommendedName>
</protein>
<dbReference type="InterPro" id="IPR013249">
    <property type="entry name" value="RNA_pol_sigma70_r4_t2"/>
</dbReference>
<feature type="domain" description="RNA polymerase sigma factor 70 region 4 type 2" evidence="6">
    <location>
        <begin position="123"/>
        <end position="175"/>
    </location>
</feature>
<evidence type="ECO:0000256" key="4">
    <source>
        <dbReference type="ARBA" id="ARBA00023125"/>
    </source>
</evidence>
<dbReference type="SUPFAM" id="SSF88659">
    <property type="entry name" value="Sigma3 and sigma4 domains of RNA polymerase sigma factors"/>
    <property type="match status" value="1"/>
</dbReference>
<organism evidence="7 8">
    <name type="scientific">Kitasatospora cystarginea</name>
    <dbReference type="NCBI Taxonomy" id="58350"/>
    <lineage>
        <taxon>Bacteria</taxon>
        <taxon>Bacillati</taxon>
        <taxon>Actinomycetota</taxon>
        <taxon>Actinomycetes</taxon>
        <taxon>Kitasatosporales</taxon>
        <taxon>Streptomycetaceae</taxon>
        <taxon>Kitasatospora</taxon>
    </lineage>
</organism>
<proteinExistence type="inferred from homology"/>
<dbReference type="InterPro" id="IPR014284">
    <property type="entry name" value="RNA_pol_sigma-70_dom"/>
</dbReference>